<dbReference type="PANTHER" id="PTHR33116">
    <property type="entry name" value="REVERSE TRANSCRIPTASE ZINC-BINDING DOMAIN-CONTAINING PROTEIN-RELATED-RELATED"/>
    <property type="match status" value="1"/>
</dbReference>
<dbReference type="PANTHER" id="PTHR33116:SF86">
    <property type="entry name" value="REVERSE TRANSCRIPTASE DOMAIN-CONTAINING PROTEIN"/>
    <property type="match status" value="1"/>
</dbReference>
<reference evidence="2" key="1">
    <citation type="submission" date="2025-08" db="UniProtKB">
        <authorList>
            <consortium name="RefSeq"/>
        </authorList>
    </citation>
    <scope>IDENTIFICATION</scope>
    <source>
        <tissue evidence="2">Leaves</tissue>
    </source>
</reference>
<name>A0ABM4X4S8_COFAR</name>
<accession>A0ABM4X4S8</accession>
<organism evidence="1 2">
    <name type="scientific">Coffea arabica</name>
    <name type="common">Arabian coffee</name>
    <dbReference type="NCBI Taxonomy" id="13443"/>
    <lineage>
        <taxon>Eukaryota</taxon>
        <taxon>Viridiplantae</taxon>
        <taxon>Streptophyta</taxon>
        <taxon>Embryophyta</taxon>
        <taxon>Tracheophyta</taxon>
        <taxon>Spermatophyta</taxon>
        <taxon>Magnoliopsida</taxon>
        <taxon>eudicotyledons</taxon>
        <taxon>Gunneridae</taxon>
        <taxon>Pentapetalae</taxon>
        <taxon>asterids</taxon>
        <taxon>lamiids</taxon>
        <taxon>Gentianales</taxon>
        <taxon>Rubiaceae</taxon>
        <taxon>Ixoroideae</taxon>
        <taxon>Gardenieae complex</taxon>
        <taxon>Bertiereae - Coffeeae clade</taxon>
        <taxon>Coffeeae</taxon>
        <taxon>Coffea</taxon>
    </lineage>
</organism>
<keyword evidence="1" id="KW-1185">Reference proteome</keyword>
<protein>
    <submittedName>
        <fullName evidence="2">Uncharacterized mitochondrial protein AtMg00310-like</fullName>
    </submittedName>
</protein>
<proteinExistence type="predicted"/>
<evidence type="ECO:0000313" key="2">
    <source>
        <dbReference type="RefSeq" id="XP_071939040.1"/>
    </source>
</evidence>
<evidence type="ECO:0000313" key="1">
    <source>
        <dbReference type="Proteomes" id="UP001652660"/>
    </source>
</evidence>
<dbReference type="GeneID" id="140037807"/>
<dbReference type="Proteomes" id="UP001652660">
    <property type="component" value="Chromosome 3c"/>
</dbReference>
<sequence length="200" mass="22826">MNNIKEANSGKYLELPLVIIGSKKQVFAYIVDKARSKMQGWKHNLLSYAGKEVLLKSVIMALPTYTMSCCRLPKGLCAKICGHMAKFWRGQNEEERKVQWIRWEKITQVKGNGGLGFRELEHFISALLAKQLWRHLLQLELIVSKVLGAKYKLSQTGWEGEAPRNASWVWRSICSSCSVLQKGMWKGVGDGTTINIWRDK</sequence>
<dbReference type="RefSeq" id="XP_071939040.1">
    <property type="nucleotide sequence ID" value="XM_072082939.1"/>
</dbReference>
<gene>
    <name evidence="2" type="primary">LOC140037807</name>
</gene>